<organism evidence="3 4">
    <name type="scientific">Cloacibacillus porcorum</name>
    <dbReference type="NCBI Taxonomy" id="1197717"/>
    <lineage>
        <taxon>Bacteria</taxon>
        <taxon>Thermotogati</taxon>
        <taxon>Synergistota</taxon>
        <taxon>Synergistia</taxon>
        <taxon>Synergistales</taxon>
        <taxon>Synergistaceae</taxon>
        <taxon>Cloacibacillus</taxon>
    </lineage>
</organism>
<accession>A0A1B2I438</accession>
<dbReference type="Proteomes" id="UP000093044">
    <property type="component" value="Chromosome"/>
</dbReference>
<sequence>MKKLTTLLIILGLLFGNLSTLTAPSFADTFDQVLQRWTKSRKIVDEDGANLEVRATYYSAEFIEALVQKEAKDNLWTQQEADDYKYKFLSSLKLDELIPIQIEFINNGPTMFLGPFDIMVKLRIAGKTYKPVDYDRRFNFKFQGKKEGLVFFPRFDEKTGKDLLKGVKNVSIEFVPAISPILEGRNISFIWDIARDDPQALYKGAAANKLETDRLLKRLEKLRKDKAEEEAKLKAINDEISTIQNRLDELARQ</sequence>
<feature type="chain" id="PRO_5008538956" evidence="2">
    <location>
        <begin position="28"/>
        <end position="253"/>
    </location>
</feature>
<keyword evidence="1" id="KW-0175">Coiled coil</keyword>
<dbReference type="RefSeq" id="WP_066744150.1">
    <property type="nucleotide sequence ID" value="NZ_CP016757.1"/>
</dbReference>
<protein>
    <submittedName>
        <fullName evidence="3">Uncharacterized protein</fullName>
    </submittedName>
</protein>
<evidence type="ECO:0000313" key="4">
    <source>
        <dbReference type="Proteomes" id="UP000093044"/>
    </source>
</evidence>
<evidence type="ECO:0000256" key="1">
    <source>
        <dbReference type="SAM" id="Coils"/>
    </source>
</evidence>
<keyword evidence="2" id="KW-0732">Signal</keyword>
<feature type="signal peptide" evidence="2">
    <location>
        <begin position="1"/>
        <end position="27"/>
    </location>
</feature>
<evidence type="ECO:0000256" key="2">
    <source>
        <dbReference type="SAM" id="SignalP"/>
    </source>
</evidence>
<evidence type="ECO:0000313" key="3">
    <source>
        <dbReference type="EMBL" id="ANZ44729.1"/>
    </source>
</evidence>
<dbReference type="KEGG" id="cpor:BED41_06270"/>
<feature type="coiled-coil region" evidence="1">
    <location>
        <begin position="212"/>
        <end position="253"/>
    </location>
</feature>
<dbReference type="OrthoDB" id="3911at2"/>
<proteinExistence type="predicted"/>
<keyword evidence="4" id="KW-1185">Reference proteome</keyword>
<name>A0A1B2I438_9BACT</name>
<dbReference type="EMBL" id="CP016757">
    <property type="protein sequence ID" value="ANZ44729.1"/>
    <property type="molecule type" value="Genomic_DNA"/>
</dbReference>
<reference evidence="3" key="1">
    <citation type="submission" date="2016-08" db="EMBL/GenBank/DDBJ databases">
        <title>Complete genome of Cloacibacillus porcorum.</title>
        <authorList>
            <person name="Looft T."/>
            <person name="Bayles D.O."/>
            <person name="Alt D.P."/>
        </authorList>
    </citation>
    <scope>NUCLEOTIDE SEQUENCE [LARGE SCALE GENOMIC DNA]</scope>
    <source>
        <strain evidence="3">CL-84</strain>
    </source>
</reference>
<gene>
    <name evidence="3" type="ORF">BED41_06270</name>
</gene>
<dbReference type="AlphaFoldDB" id="A0A1B2I438"/>
<dbReference type="GeneID" id="83057455"/>